<sequence length="341" mass="39125">MNITETDIIWLNRVLGDFHCWLFMAVTVLTIYFFYRLIGVKRVHANFRIVLCCAAGSFLVFSGTRLLIHFLLDCTAQLEDRYVINIACTLLSTLHTVSAMSSALCMNCLAIEQHLATTWVNEYENKSTRVGMILLLIVALQSVPTGCFINWWYLGKEYDFRTSKESCIPIELHWELAMLCYCACFISCMICSVWLVCLHRYNAVRTKNRLNMKSLSARFQQTENENSNKSIAPSLIGYMVLGLVGLFLSEMRRRLVLIYGEYGAWPKLTTQIGYMAVDFYALHHMFCFMCFNNAMRSLVVRDIGRLFGASVTANCRHNSIQPEKSGAETETYFKQFDAAWS</sequence>
<evidence type="ECO:0000313" key="9">
    <source>
        <dbReference type="WBParaSite" id="BXY_1071800.1"/>
    </source>
</evidence>
<dbReference type="PANTHER" id="PTHR23128:SF132">
    <property type="entry name" value="SERPENTINE RECEPTOR, CLASS E (EPSILON)-RELATED"/>
    <property type="match status" value="1"/>
</dbReference>
<evidence type="ECO:0000313" key="7">
    <source>
        <dbReference type="Proteomes" id="UP000095284"/>
    </source>
</evidence>
<dbReference type="Pfam" id="PF10292">
    <property type="entry name" value="7TM_GPCR_Srab"/>
    <property type="match status" value="1"/>
</dbReference>
<comment type="subcellular location">
    <subcellularLocation>
        <location evidence="1">Membrane</location>
        <topology evidence="1">Multi-pass membrane protein</topology>
    </subcellularLocation>
</comment>
<dbReference type="Proteomes" id="UP000582659">
    <property type="component" value="Unassembled WGS sequence"/>
</dbReference>
<feature type="transmembrane region" description="Helical" evidence="5">
    <location>
        <begin position="272"/>
        <end position="291"/>
    </location>
</feature>
<feature type="transmembrane region" description="Helical" evidence="5">
    <location>
        <begin position="84"/>
        <end position="109"/>
    </location>
</feature>
<dbReference type="EMBL" id="CAJFDI010000002">
    <property type="protein sequence ID" value="CAD5214102.1"/>
    <property type="molecule type" value="Genomic_DNA"/>
</dbReference>
<protein>
    <submittedName>
        <fullName evidence="6">(pine wood nematode) hypothetical protein</fullName>
    </submittedName>
</protein>
<evidence type="ECO:0000256" key="1">
    <source>
        <dbReference type="ARBA" id="ARBA00004141"/>
    </source>
</evidence>
<dbReference type="AlphaFoldDB" id="A0A1I7SCG6"/>
<accession>A0A1I7SCG6</accession>
<feature type="transmembrane region" description="Helical" evidence="5">
    <location>
        <begin position="50"/>
        <end position="72"/>
    </location>
</feature>
<reference evidence="9" key="1">
    <citation type="submission" date="2016-11" db="UniProtKB">
        <authorList>
            <consortium name="WormBaseParasite"/>
        </authorList>
    </citation>
    <scope>IDENTIFICATION</scope>
</reference>
<keyword evidence="3 5" id="KW-1133">Transmembrane helix</keyword>
<evidence type="ECO:0000256" key="4">
    <source>
        <dbReference type="ARBA" id="ARBA00023136"/>
    </source>
</evidence>
<evidence type="ECO:0000256" key="2">
    <source>
        <dbReference type="ARBA" id="ARBA00022692"/>
    </source>
</evidence>
<dbReference type="GO" id="GO:0016020">
    <property type="term" value="C:membrane"/>
    <property type="evidence" value="ECO:0007669"/>
    <property type="project" value="UniProtKB-SubCell"/>
</dbReference>
<dbReference type="WBParaSite" id="BXY_1071800.1">
    <property type="protein sequence ID" value="BXY_1071800.1"/>
    <property type="gene ID" value="BXY_1071800"/>
</dbReference>
<feature type="transmembrane region" description="Helical" evidence="5">
    <location>
        <begin position="235"/>
        <end position="252"/>
    </location>
</feature>
<feature type="transmembrane region" description="Helical" evidence="5">
    <location>
        <begin position="130"/>
        <end position="154"/>
    </location>
</feature>
<dbReference type="Proteomes" id="UP000659654">
    <property type="component" value="Unassembled WGS sequence"/>
</dbReference>
<dbReference type="EMBL" id="CAJFCV020000002">
    <property type="protein sequence ID" value="CAG9094131.1"/>
    <property type="molecule type" value="Genomic_DNA"/>
</dbReference>
<evidence type="ECO:0000256" key="3">
    <source>
        <dbReference type="ARBA" id="ARBA00022989"/>
    </source>
</evidence>
<reference evidence="6" key="2">
    <citation type="submission" date="2020-09" db="EMBL/GenBank/DDBJ databases">
        <authorList>
            <person name="Kikuchi T."/>
        </authorList>
    </citation>
    <scope>NUCLEOTIDE SEQUENCE</scope>
    <source>
        <strain evidence="6">Ka4C1</strain>
    </source>
</reference>
<dbReference type="Proteomes" id="UP000095284">
    <property type="component" value="Unplaced"/>
</dbReference>
<feature type="transmembrane region" description="Helical" evidence="5">
    <location>
        <begin position="20"/>
        <end position="38"/>
    </location>
</feature>
<feature type="transmembrane region" description="Helical" evidence="5">
    <location>
        <begin position="174"/>
        <end position="197"/>
    </location>
</feature>
<evidence type="ECO:0000313" key="8">
    <source>
        <dbReference type="Proteomes" id="UP000659654"/>
    </source>
</evidence>
<gene>
    <name evidence="6" type="ORF">BXYJ_LOCUS3362</name>
</gene>
<evidence type="ECO:0000256" key="5">
    <source>
        <dbReference type="SAM" id="Phobius"/>
    </source>
</evidence>
<dbReference type="OrthoDB" id="5888952at2759"/>
<keyword evidence="4 5" id="KW-0472">Membrane</keyword>
<keyword evidence="8" id="KW-1185">Reference proteome</keyword>
<evidence type="ECO:0000313" key="6">
    <source>
        <dbReference type="EMBL" id="CAD5214102.1"/>
    </source>
</evidence>
<dbReference type="InterPro" id="IPR019408">
    <property type="entry name" value="7TM_GPCR_serpentine_rcpt_Srab"/>
</dbReference>
<dbReference type="PANTHER" id="PTHR23128">
    <property type="entry name" value="SERPENTINE RECEPTOR, CLASS E (EPSILON)-RELATED"/>
    <property type="match status" value="1"/>
</dbReference>
<organism evidence="7 9">
    <name type="scientific">Bursaphelenchus xylophilus</name>
    <name type="common">Pinewood nematode worm</name>
    <name type="synonym">Aphelenchoides xylophilus</name>
    <dbReference type="NCBI Taxonomy" id="6326"/>
    <lineage>
        <taxon>Eukaryota</taxon>
        <taxon>Metazoa</taxon>
        <taxon>Ecdysozoa</taxon>
        <taxon>Nematoda</taxon>
        <taxon>Chromadorea</taxon>
        <taxon>Rhabditida</taxon>
        <taxon>Tylenchina</taxon>
        <taxon>Tylenchomorpha</taxon>
        <taxon>Aphelenchoidea</taxon>
        <taxon>Aphelenchoididae</taxon>
        <taxon>Bursaphelenchus</taxon>
    </lineage>
</organism>
<name>A0A1I7SCG6_BURXY</name>
<proteinExistence type="predicted"/>
<keyword evidence="2 5" id="KW-0812">Transmembrane</keyword>